<evidence type="ECO:0000313" key="6">
    <source>
        <dbReference type="Proteomes" id="UP000240572"/>
    </source>
</evidence>
<keyword evidence="2" id="KW-0472">Membrane</keyword>
<sequence length="926" mass="103672">MKHSLITGLLLLCFFSVFAQQDALVKGKVVAAATQKGIADVEVTIPELKLMKTTDGSGEFTFSNVPFGTYRMIVATTFIHNDTVKLTVSNNLVDIGTVAVSIDEAATSMQSQQMPTISLEESAVSADDEGVSDQSVSGVLTASRDPFLSAAAYTFGPLRYQLRGYTRDQLEVYMNGVPMNDIESGSAFWGQWGGLNDVFRNQAVTFGLQPAETGFGGLTGVTQIDATAASQRQQTRISYAASNRTYRNRVMITHNTGMMQNGWAFSVSASKRWSDEGYIPGTYYNGYSYYLGISKKINDKSSLHLTTFGTPTSRGKAMPATQEAIDIAGDNFYNPNWGLQNGKVRNSRVNNTFQPTTILNYQYKPNNNTFWNVAFAFQTGYNGNTALDWYNSPDPRPDYYRNLPSYYINNPTGANYKEAAAQEAYLRAHPERMQVDWNGLYQANMMNVETVNGVTGKRSLTVVGEDRDDVNRYTFATNLQKNLGEHVTVYTGITGILQMAESYRKIDDLLGGDYFVNLNQFAERTYIGNAKFNQNDLNNPNAIVRVGDKYGYDYKSRFHKAFWWGQSTFTFNKFDFFLTARLGMEGFQRDGLYKSGLFPTESFGTSKTFNFLTYAAKGGATYKIDGRNYLYVNGGVMTNAPTFDNTFFSPRTRNTTIDNPRMEKIQTIEGGYLLRSPALSGRLSGFVTDIKDMVDIKRFYHEDYRTFVNYVMRNVDIRSMGAELALQAKISPSFSATAVASVMQVFYTNRPDVSIYRDNDTTSRVGTSKVYIKDYYVAAGPQSAYTLGLNYRSPKYWYANVNFNYLDRNYIDINPSKRTSDAVGLLEDGSAQKAAILSQEKLPSAFTVDLFAGMSIKVKKYIKGASDASFLYINVGVNNVLNNKSIVTGGFEQLRFDYGTQNSDRFPAKYFYGFGANYFINISYKF</sequence>
<organism evidence="5 6">
    <name type="scientific">Taibaiella chishuiensis</name>
    <dbReference type="NCBI Taxonomy" id="1434707"/>
    <lineage>
        <taxon>Bacteria</taxon>
        <taxon>Pseudomonadati</taxon>
        <taxon>Bacteroidota</taxon>
        <taxon>Chitinophagia</taxon>
        <taxon>Chitinophagales</taxon>
        <taxon>Chitinophagaceae</taxon>
        <taxon>Taibaiella</taxon>
    </lineage>
</organism>
<gene>
    <name evidence="5" type="ORF">B0I18_1011315</name>
</gene>
<dbReference type="RefSeq" id="WP_106521821.1">
    <property type="nucleotide sequence ID" value="NZ_PYGD01000001.1"/>
</dbReference>
<dbReference type="GO" id="GO:0009279">
    <property type="term" value="C:cell outer membrane"/>
    <property type="evidence" value="ECO:0007669"/>
    <property type="project" value="UniProtKB-SubCell"/>
</dbReference>
<evidence type="ECO:0000256" key="1">
    <source>
        <dbReference type="ARBA" id="ARBA00004442"/>
    </source>
</evidence>
<reference evidence="5 6" key="1">
    <citation type="submission" date="2018-03" db="EMBL/GenBank/DDBJ databases">
        <title>Genomic Encyclopedia of Type Strains, Phase III (KMG-III): the genomes of soil and plant-associated and newly described type strains.</title>
        <authorList>
            <person name="Whitman W."/>
        </authorList>
    </citation>
    <scope>NUCLEOTIDE SEQUENCE [LARGE SCALE GENOMIC DNA]</scope>
    <source>
        <strain evidence="5 6">CGMCC 1.12700</strain>
    </source>
</reference>
<dbReference type="SUPFAM" id="SSF56935">
    <property type="entry name" value="Porins"/>
    <property type="match status" value="1"/>
</dbReference>
<feature type="chain" id="PRO_5015204078" evidence="4">
    <location>
        <begin position="20"/>
        <end position="926"/>
    </location>
</feature>
<keyword evidence="4" id="KW-0732">Signal</keyword>
<keyword evidence="6" id="KW-1185">Reference proteome</keyword>
<dbReference type="AlphaFoldDB" id="A0A2P8DD49"/>
<dbReference type="SUPFAM" id="SSF49452">
    <property type="entry name" value="Starch-binding domain-like"/>
    <property type="match status" value="1"/>
</dbReference>
<feature type="signal peptide" evidence="4">
    <location>
        <begin position="1"/>
        <end position="19"/>
    </location>
</feature>
<dbReference type="Gene3D" id="2.40.170.20">
    <property type="entry name" value="TonB-dependent receptor, beta-barrel domain"/>
    <property type="match status" value="1"/>
</dbReference>
<dbReference type="OrthoDB" id="1453181at2"/>
<name>A0A2P8DD49_9BACT</name>
<dbReference type="GO" id="GO:0030246">
    <property type="term" value="F:carbohydrate binding"/>
    <property type="evidence" value="ECO:0007669"/>
    <property type="project" value="InterPro"/>
</dbReference>
<keyword evidence="5" id="KW-0675">Receptor</keyword>
<comment type="subcellular location">
    <subcellularLocation>
        <location evidence="1">Cell outer membrane</location>
    </subcellularLocation>
</comment>
<dbReference type="InterPro" id="IPR036942">
    <property type="entry name" value="Beta-barrel_TonB_sf"/>
</dbReference>
<dbReference type="Proteomes" id="UP000240572">
    <property type="component" value="Unassembled WGS sequence"/>
</dbReference>
<evidence type="ECO:0000313" key="5">
    <source>
        <dbReference type="EMBL" id="PSK95150.1"/>
    </source>
</evidence>
<evidence type="ECO:0000256" key="4">
    <source>
        <dbReference type="SAM" id="SignalP"/>
    </source>
</evidence>
<evidence type="ECO:0000256" key="3">
    <source>
        <dbReference type="ARBA" id="ARBA00023237"/>
    </source>
</evidence>
<dbReference type="InterPro" id="IPR013784">
    <property type="entry name" value="Carb-bd-like_fold"/>
</dbReference>
<evidence type="ECO:0000256" key="2">
    <source>
        <dbReference type="ARBA" id="ARBA00023136"/>
    </source>
</evidence>
<accession>A0A2P8DD49</accession>
<dbReference type="EMBL" id="PYGD01000001">
    <property type="protein sequence ID" value="PSK95150.1"/>
    <property type="molecule type" value="Genomic_DNA"/>
</dbReference>
<keyword evidence="3" id="KW-0998">Cell outer membrane</keyword>
<dbReference type="Pfam" id="PF13715">
    <property type="entry name" value="CarbopepD_reg_2"/>
    <property type="match status" value="1"/>
</dbReference>
<comment type="caution">
    <text evidence="5">The sequence shown here is derived from an EMBL/GenBank/DDBJ whole genome shotgun (WGS) entry which is preliminary data.</text>
</comment>
<dbReference type="Gene3D" id="2.60.40.1120">
    <property type="entry name" value="Carboxypeptidase-like, regulatory domain"/>
    <property type="match status" value="1"/>
</dbReference>
<proteinExistence type="predicted"/>
<protein>
    <submittedName>
        <fullName evidence="5">TonB-dependent receptor-like protein</fullName>
    </submittedName>
</protein>